<keyword evidence="3" id="KW-1185">Reference proteome</keyword>
<gene>
    <name evidence="2" type="ORF">GCM10009098_25060</name>
</gene>
<name>A0ABP3NXY5_9GAMM</name>
<dbReference type="Gene3D" id="3.40.190.10">
    <property type="entry name" value="Periplasmic binding protein-like II"/>
    <property type="match status" value="2"/>
</dbReference>
<proteinExistence type="predicted"/>
<reference evidence="3" key="1">
    <citation type="journal article" date="2019" name="Int. J. Syst. Evol. Microbiol.">
        <title>The Global Catalogue of Microorganisms (GCM) 10K type strain sequencing project: providing services to taxonomists for standard genome sequencing and annotation.</title>
        <authorList>
            <consortium name="The Broad Institute Genomics Platform"/>
            <consortium name="The Broad Institute Genome Sequencing Center for Infectious Disease"/>
            <person name="Wu L."/>
            <person name="Ma J."/>
        </authorList>
    </citation>
    <scope>NUCLEOTIDE SEQUENCE [LARGE SCALE GENOMIC DNA]</scope>
    <source>
        <strain evidence="3">JCM 14331</strain>
    </source>
</reference>
<dbReference type="RefSeq" id="WP_226767724.1">
    <property type="nucleotide sequence ID" value="NZ_BAAAEO010000004.1"/>
</dbReference>
<evidence type="ECO:0000313" key="3">
    <source>
        <dbReference type="Proteomes" id="UP001501169"/>
    </source>
</evidence>
<dbReference type="EMBL" id="BAAAEO010000004">
    <property type="protein sequence ID" value="GAA0556187.1"/>
    <property type="molecule type" value="Genomic_DNA"/>
</dbReference>
<sequence length="284" mass="31729">MINRYFFILLPQLLVITLIMLAFAPADALAADTESKPQTALRIITEPSGRGRLKDKYGQVYGMSTELVKAIQQQLGDTAKIEILPWARAYAIAVSSDNVVVYDTIRSAERENKFKWVGPIKLYAVNLYAQRGTVAENASLADLLDKHVVCETRNTSIVNELLSLGFVIDKNLILSLQAGDCYKMLQIGRADLLAMHSDITPKRLAELQHAGFDLQPVYPLKNIEMYLAFSKTVDDKVILDWQCALNKVVLDGGFRQLYQGEYADSMIADIETRAAQSQQQLACH</sequence>
<feature type="signal peptide" evidence="1">
    <location>
        <begin position="1"/>
        <end position="30"/>
    </location>
</feature>
<evidence type="ECO:0000256" key="1">
    <source>
        <dbReference type="SAM" id="SignalP"/>
    </source>
</evidence>
<dbReference type="Proteomes" id="UP001501169">
    <property type="component" value="Unassembled WGS sequence"/>
</dbReference>
<accession>A0ABP3NXY5</accession>
<feature type="chain" id="PRO_5046260640" description="Solute-binding protein family 3/N-terminal domain-containing protein" evidence="1">
    <location>
        <begin position="31"/>
        <end position="284"/>
    </location>
</feature>
<comment type="caution">
    <text evidence="2">The sequence shown here is derived from an EMBL/GenBank/DDBJ whole genome shotgun (WGS) entry which is preliminary data.</text>
</comment>
<keyword evidence="1" id="KW-0732">Signal</keyword>
<organism evidence="2 3">
    <name type="scientific">Rheinheimera aquimaris</name>
    <dbReference type="NCBI Taxonomy" id="412437"/>
    <lineage>
        <taxon>Bacteria</taxon>
        <taxon>Pseudomonadati</taxon>
        <taxon>Pseudomonadota</taxon>
        <taxon>Gammaproteobacteria</taxon>
        <taxon>Chromatiales</taxon>
        <taxon>Chromatiaceae</taxon>
        <taxon>Rheinheimera</taxon>
    </lineage>
</organism>
<evidence type="ECO:0008006" key="4">
    <source>
        <dbReference type="Google" id="ProtNLM"/>
    </source>
</evidence>
<protein>
    <recommendedName>
        <fullName evidence="4">Solute-binding protein family 3/N-terminal domain-containing protein</fullName>
    </recommendedName>
</protein>
<evidence type="ECO:0000313" key="2">
    <source>
        <dbReference type="EMBL" id="GAA0556187.1"/>
    </source>
</evidence>
<dbReference type="PANTHER" id="PTHR38834:SF3">
    <property type="entry name" value="SOLUTE-BINDING PROTEIN FAMILY 3_N-TERMINAL DOMAIN-CONTAINING PROTEIN"/>
    <property type="match status" value="1"/>
</dbReference>
<dbReference type="SUPFAM" id="SSF53850">
    <property type="entry name" value="Periplasmic binding protein-like II"/>
    <property type="match status" value="1"/>
</dbReference>
<dbReference type="PANTHER" id="PTHR38834">
    <property type="entry name" value="PERIPLASMIC SUBSTRATE BINDING PROTEIN FAMILY 3"/>
    <property type="match status" value="1"/>
</dbReference>